<sequence>MKTKKTEATGELASCQPIPARRQIAMDAPIPRWKKRTSLLEAAARYMLFIMHLLPPFLLSAARRSG</sequence>
<accession>A0A0V1D6B3</accession>
<proteinExistence type="predicted"/>
<comment type="caution">
    <text evidence="1">The sequence shown here is derived from an EMBL/GenBank/DDBJ whole genome shotgun (WGS) entry which is preliminary data.</text>
</comment>
<gene>
    <name evidence="1" type="ORF">T03_9003</name>
</gene>
<dbReference type="Proteomes" id="UP000054653">
    <property type="component" value="Unassembled WGS sequence"/>
</dbReference>
<protein>
    <submittedName>
        <fullName evidence="1">Uncharacterized protein</fullName>
    </submittedName>
</protein>
<organism evidence="1 2">
    <name type="scientific">Trichinella britovi</name>
    <name type="common">Parasitic roundworm</name>
    <dbReference type="NCBI Taxonomy" id="45882"/>
    <lineage>
        <taxon>Eukaryota</taxon>
        <taxon>Metazoa</taxon>
        <taxon>Ecdysozoa</taxon>
        <taxon>Nematoda</taxon>
        <taxon>Enoplea</taxon>
        <taxon>Dorylaimia</taxon>
        <taxon>Trichinellida</taxon>
        <taxon>Trichinellidae</taxon>
        <taxon>Trichinella</taxon>
    </lineage>
</organism>
<dbReference type="EMBL" id="JYDI01000035">
    <property type="protein sequence ID" value="KRY57084.1"/>
    <property type="molecule type" value="Genomic_DNA"/>
</dbReference>
<keyword evidence="2" id="KW-1185">Reference proteome</keyword>
<evidence type="ECO:0000313" key="2">
    <source>
        <dbReference type="Proteomes" id="UP000054653"/>
    </source>
</evidence>
<dbReference type="AlphaFoldDB" id="A0A0V1D6B3"/>
<name>A0A0V1D6B3_TRIBR</name>
<dbReference type="OrthoDB" id="5919743at2759"/>
<reference evidence="1 2" key="1">
    <citation type="submission" date="2015-01" db="EMBL/GenBank/DDBJ databases">
        <title>Evolution of Trichinella species and genotypes.</title>
        <authorList>
            <person name="Korhonen P.K."/>
            <person name="Edoardo P."/>
            <person name="Giuseppe L.R."/>
            <person name="Gasser R.B."/>
        </authorList>
    </citation>
    <scope>NUCLEOTIDE SEQUENCE [LARGE SCALE GENOMIC DNA]</scope>
    <source>
        <strain evidence="1">ISS120</strain>
    </source>
</reference>
<evidence type="ECO:0000313" key="1">
    <source>
        <dbReference type="EMBL" id="KRY57084.1"/>
    </source>
</evidence>